<dbReference type="InterPro" id="IPR051015">
    <property type="entry name" value="EvgA-like"/>
</dbReference>
<keyword evidence="4" id="KW-1185">Reference proteome</keyword>
<evidence type="ECO:0000313" key="3">
    <source>
        <dbReference type="EMBL" id="MFB9821062.1"/>
    </source>
</evidence>
<dbReference type="Proteomes" id="UP001589702">
    <property type="component" value="Unassembled WGS sequence"/>
</dbReference>
<dbReference type="Pfam" id="PF00072">
    <property type="entry name" value="Response_reg"/>
    <property type="match status" value="1"/>
</dbReference>
<dbReference type="SUPFAM" id="SSF52172">
    <property type="entry name" value="CheY-like"/>
    <property type="match status" value="1"/>
</dbReference>
<sequence length="224" mass="23786">MGLFRRRFEAATPKIHVDILEDHALLRESLASWLEANAATVKVVGRFSSWSELAASLGKLSDVVLLDIILGDRIPLRSKIQAILSTGSQVVVCSSLATPLVIRQAFDAGALAYIPKTAGAEVLTTAVLAAARGEKFVLPELAGVFDVPGPRIRLTPREHEAVTLYLGGSGGTMADVGASLGISADGVKKLLVSVRRKAHNGPEPLSRPALRELLIADGWLLPDQ</sequence>
<reference evidence="3 4" key="1">
    <citation type="submission" date="2024-09" db="EMBL/GenBank/DDBJ databases">
        <authorList>
            <person name="Sun Q."/>
            <person name="Mori K."/>
        </authorList>
    </citation>
    <scope>NUCLEOTIDE SEQUENCE [LARGE SCALE GENOMIC DNA]</scope>
    <source>
        <strain evidence="3 4">JCM 1334</strain>
    </source>
</reference>
<dbReference type="InterPro" id="IPR001789">
    <property type="entry name" value="Sig_transdc_resp-reg_receiver"/>
</dbReference>
<feature type="modified residue" description="4-aspartylphosphate" evidence="1">
    <location>
        <position position="67"/>
    </location>
</feature>
<evidence type="ECO:0000256" key="1">
    <source>
        <dbReference type="PROSITE-ProRule" id="PRU00169"/>
    </source>
</evidence>
<dbReference type="InterPro" id="IPR011006">
    <property type="entry name" value="CheY-like_superfamily"/>
</dbReference>
<protein>
    <submittedName>
        <fullName evidence="3">Response regulator</fullName>
    </submittedName>
</protein>
<proteinExistence type="predicted"/>
<dbReference type="PANTHER" id="PTHR45566:SF2">
    <property type="entry name" value="NARL SUBFAMILY"/>
    <property type="match status" value="1"/>
</dbReference>
<comment type="caution">
    <text evidence="3">The sequence shown here is derived from an EMBL/GenBank/DDBJ whole genome shotgun (WGS) entry which is preliminary data.</text>
</comment>
<gene>
    <name evidence="3" type="ORF">ACFFP1_16325</name>
</gene>
<dbReference type="EMBL" id="JBHMBC010000025">
    <property type="protein sequence ID" value="MFB9821062.1"/>
    <property type="molecule type" value="Genomic_DNA"/>
</dbReference>
<evidence type="ECO:0000259" key="2">
    <source>
        <dbReference type="PROSITE" id="PS50110"/>
    </source>
</evidence>
<dbReference type="SMART" id="SM00448">
    <property type="entry name" value="REC"/>
    <property type="match status" value="1"/>
</dbReference>
<feature type="domain" description="Response regulatory" evidence="2">
    <location>
        <begin position="16"/>
        <end position="131"/>
    </location>
</feature>
<dbReference type="PANTHER" id="PTHR45566">
    <property type="entry name" value="HTH-TYPE TRANSCRIPTIONAL REGULATOR YHJB-RELATED"/>
    <property type="match status" value="1"/>
</dbReference>
<evidence type="ECO:0000313" key="4">
    <source>
        <dbReference type="Proteomes" id="UP001589702"/>
    </source>
</evidence>
<dbReference type="PROSITE" id="PS50110">
    <property type="entry name" value="RESPONSE_REGULATORY"/>
    <property type="match status" value="1"/>
</dbReference>
<dbReference type="Gene3D" id="3.40.50.2300">
    <property type="match status" value="1"/>
</dbReference>
<keyword evidence="1" id="KW-0597">Phosphoprotein</keyword>
<accession>A0ABV5Y4G1</accession>
<dbReference type="RefSeq" id="WP_234751620.1">
    <property type="nucleotide sequence ID" value="NZ_BAAAWN010000001.1"/>
</dbReference>
<name>A0ABV5Y4G1_ARTRM</name>
<organism evidence="3 4">
    <name type="scientific">Arthrobacter ramosus</name>
    <dbReference type="NCBI Taxonomy" id="1672"/>
    <lineage>
        <taxon>Bacteria</taxon>
        <taxon>Bacillati</taxon>
        <taxon>Actinomycetota</taxon>
        <taxon>Actinomycetes</taxon>
        <taxon>Micrococcales</taxon>
        <taxon>Micrococcaceae</taxon>
        <taxon>Arthrobacter</taxon>
    </lineage>
</organism>